<organism evidence="2 3">
    <name type="scientific">Phytophthora palmivora</name>
    <dbReference type="NCBI Taxonomy" id="4796"/>
    <lineage>
        <taxon>Eukaryota</taxon>
        <taxon>Sar</taxon>
        <taxon>Stramenopiles</taxon>
        <taxon>Oomycota</taxon>
        <taxon>Peronosporomycetes</taxon>
        <taxon>Peronosporales</taxon>
        <taxon>Peronosporaceae</taxon>
        <taxon>Phytophthora</taxon>
    </lineage>
</organism>
<keyword evidence="1" id="KW-0732">Signal</keyword>
<keyword evidence="3" id="KW-1185">Reference proteome</keyword>
<evidence type="ECO:0000256" key="1">
    <source>
        <dbReference type="SAM" id="SignalP"/>
    </source>
</evidence>
<proteinExistence type="predicted"/>
<feature type="chain" id="PRO_5015166767" evidence="1">
    <location>
        <begin position="23"/>
        <end position="93"/>
    </location>
</feature>
<dbReference type="AlphaFoldDB" id="A0A2P4XMV7"/>
<dbReference type="EMBL" id="NCKW01009510">
    <property type="protein sequence ID" value="POM66891.1"/>
    <property type="molecule type" value="Genomic_DNA"/>
</dbReference>
<accession>A0A2P4XMV7</accession>
<feature type="signal peptide" evidence="1">
    <location>
        <begin position="1"/>
        <end position="22"/>
    </location>
</feature>
<gene>
    <name evidence="2" type="ORF">PHPALM_17176</name>
</gene>
<reference evidence="2 3" key="1">
    <citation type="journal article" date="2017" name="Genome Biol. Evol.">
        <title>Phytophthora megakarya and P. palmivora, closely related causal agents of cacao black pod rot, underwent increases in genome sizes and gene numbers by different mechanisms.</title>
        <authorList>
            <person name="Ali S.S."/>
            <person name="Shao J."/>
            <person name="Lary D.J."/>
            <person name="Kronmiller B."/>
            <person name="Shen D."/>
            <person name="Strem M.D."/>
            <person name="Amoako-Attah I."/>
            <person name="Akrofi A.Y."/>
            <person name="Begoude B.A."/>
            <person name="Ten Hoopen G.M."/>
            <person name="Coulibaly K."/>
            <person name="Kebe B.I."/>
            <person name="Melnick R.L."/>
            <person name="Guiltinan M.J."/>
            <person name="Tyler B.M."/>
            <person name="Meinhardt L.W."/>
            <person name="Bailey B.A."/>
        </authorList>
    </citation>
    <scope>NUCLEOTIDE SEQUENCE [LARGE SCALE GENOMIC DNA]</scope>
    <source>
        <strain evidence="3">sbr112.9</strain>
    </source>
</reference>
<evidence type="ECO:0000313" key="2">
    <source>
        <dbReference type="EMBL" id="POM66891.1"/>
    </source>
</evidence>
<protein>
    <submittedName>
        <fullName evidence="2">RxLR effector</fullName>
    </submittedName>
</protein>
<comment type="caution">
    <text evidence="2">The sequence shown here is derived from an EMBL/GenBank/DDBJ whole genome shotgun (WGS) entry which is preliminary data.</text>
</comment>
<evidence type="ECO:0000313" key="3">
    <source>
        <dbReference type="Proteomes" id="UP000237271"/>
    </source>
</evidence>
<dbReference type="Proteomes" id="UP000237271">
    <property type="component" value="Unassembled WGS sequence"/>
</dbReference>
<sequence length="93" mass="10658">MHHSHLFPLLGIMFVLFWSGEAAITPQVRQEHSNQRLLSNDDVTTKDTAIYNFVNERNEERAVTMPSMSKFKDLPGKSSSFIKKVMNLHNHCG</sequence>
<name>A0A2P4XMV7_9STRA</name>